<comment type="similarity">
    <text evidence="1">Belongs to the glyoxalase I family.</text>
</comment>
<evidence type="ECO:0000313" key="3">
    <source>
        <dbReference type="EMBL" id="PNS20474.1"/>
    </source>
</evidence>
<dbReference type="EMBL" id="NKHZ01000025">
    <property type="protein sequence ID" value="PNS20474.1"/>
    <property type="molecule type" value="Genomic_DNA"/>
</dbReference>
<evidence type="ECO:0000259" key="2">
    <source>
        <dbReference type="PROSITE" id="PS51819"/>
    </source>
</evidence>
<protein>
    <recommendedName>
        <fullName evidence="2">VOC domain-containing protein</fullName>
    </recommendedName>
</protein>
<proteinExistence type="inferred from homology"/>
<dbReference type="OrthoDB" id="5371818at2759"/>
<dbReference type="SUPFAM" id="SSF54593">
    <property type="entry name" value="Glyoxalase/Bleomycin resistance protein/Dihydroxybiphenyl dioxygenase"/>
    <property type="match status" value="1"/>
</dbReference>
<dbReference type="CDD" id="cd07253">
    <property type="entry name" value="GLOD5"/>
    <property type="match status" value="1"/>
</dbReference>
<dbReference type="Gene3D" id="3.10.180.10">
    <property type="entry name" value="2,3-Dihydroxybiphenyl 1,2-Dioxygenase, domain 1"/>
    <property type="match status" value="1"/>
</dbReference>
<keyword evidence="4" id="KW-1185">Reference proteome</keyword>
<dbReference type="InterPro" id="IPR029068">
    <property type="entry name" value="Glyas_Bleomycin-R_OHBP_Dase"/>
</dbReference>
<dbReference type="AlphaFoldDB" id="A0A2K1QZK3"/>
<sequence>MAPIARVQSIDHVVLTCRSIPDTITFYTEVCGMTHEAFTSKETQRNALTFGNQKLNLHQAGNEFEPKATLAKPGTADLCFVVSTPVDEVLAGLKQKGIEVLEGGEVVARTGAVGKLRSVYVRDPDGNLIE</sequence>
<name>A0A2K1QZK3_9PEZI</name>
<dbReference type="InParanoid" id="A0A2K1QZK3"/>
<dbReference type="InterPro" id="IPR050383">
    <property type="entry name" value="GlyoxalaseI/FosfomycinResist"/>
</dbReference>
<dbReference type="Proteomes" id="UP000243797">
    <property type="component" value="Unassembled WGS sequence"/>
</dbReference>
<dbReference type="PANTHER" id="PTHR21366:SF14">
    <property type="entry name" value="GLYOXALASE DOMAIN-CONTAINING PROTEIN 5"/>
    <property type="match status" value="1"/>
</dbReference>
<reference evidence="3 4" key="1">
    <citation type="submission" date="2017-06" db="EMBL/GenBank/DDBJ databases">
        <title>Draft genome sequence of a variant of Elsinoe murrayae.</title>
        <authorList>
            <person name="Cheng Q."/>
        </authorList>
    </citation>
    <scope>NUCLEOTIDE SEQUENCE [LARGE SCALE GENOMIC DNA]</scope>
    <source>
        <strain evidence="3 4">CQ-2017a</strain>
    </source>
</reference>
<dbReference type="PROSITE" id="PS51819">
    <property type="entry name" value="VOC"/>
    <property type="match status" value="1"/>
</dbReference>
<dbReference type="Pfam" id="PF00903">
    <property type="entry name" value="Glyoxalase"/>
    <property type="match status" value="1"/>
</dbReference>
<dbReference type="STRING" id="2082308.A0A2K1QZK3"/>
<dbReference type="PANTHER" id="PTHR21366">
    <property type="entry name" value="GLYOXALASE FAMILY PROTEIN"/>
    <property type="match status" value="1"/>
</dbReference>
<gene>
    <name evidence="3" type="ORF">CAC42_5924</name>
</gene>
<feature type="domain" description="VOC" evidence="2">
    <location>
        <begin position="9"/>
        <end position="130"/>
    </location>
</feature>
<dbReference type="InterPro" id="IPR037523">
    <property type="entry name" value="VOC_core"/>
</dbReference>
<evidence type="ECO:0000313" key="4">
    <source>
        <dbReference type="Proteomes" id="UP000243797"/>
    </source>
</evidence>
<organism evidence="3 4">
    <name type="scientific">Sphaceloma murrayae</name>
    <dbReference type="NCBI Taxonomy" id="2082308"/>
    <lineage>
        <taxon>Eukaryota</taxon>
        <taxon>Fungi</taxon>
        <taxon>Dikarya</taxon>
        <taxon>Ascomycota</taxon>
        <taxon>Pezizomycotina</taxon>
        <taxon>Dothideomycetes</taxon>
        <taxon>Dothideomycetidae</taxon>
        <taxon>Myriangiales</taxon>
        <taxon>Elsinoaceae</taxon>
        <taxon>Sphaceloma</taxon>
    </lineage>
</organism>
<dbReference type="InterPro" id="IPR004360">
    <property type="entry name" value="Glyas_Fos-R_dOase_dom"/>
</dbReference>
<accession>A0A2K1QZK3</accession>
<comment type="caution">
    <text evidence="3">The sequence shown here is derived from an EMBL/GenBank/DDBJ whole genome shotgun (WGS) entry which is preliminary data.</text>
</comment>
<evidence type="ECO:0000256" key="1">
    <source>
        <dbReference type="ARBA" id="ARBA00010363"/>
    </source>
</evidence>